<name>A0AAP6MK62_9GAMM</name>
<sequence>MSAVIKASNLSKHYGRTEALSGLDFEIQPGSIVGLIGPNGAGKTTALKAILGLTRFDGELEVMGQDPRQARHQLMRDVCFIADVAVLPRWLKVWQALDFVEGVHPRFDRERAEAFLARTEIRRDRKVGQLSKGMITQLHLALIMAIDARLLVLDEPTLGLDILYRKAFYDHLLNDYFDGDRTILVTTHQVEEIEKILTHVMFIKAGKLVLDEEMETLPKRFSEVLVKPADADRAREMNPLHERELLGRHLFLFEEQPRERLAELGEIHNPGIADIFVAKMGKGPATAGEVQS</sequence>
<keyword evidence="6" id="KW-1185">Reference proteome</keyword>
<dbReference type="InterPro" id="IPR051782">
    <property type="entry name" value="ABC_Transporter_VariousFunc"/>
</dbReference>
<dbReference type="CDD" id="cd03230">
    <property type="entry name" value="ABC_DR_subfamily_A"/>
    <property type="match status" value="1"/>
</dbReference>
<dbReference type="PANTHER" id="PTHR42939:SF1">
    <property type="entry name" value="ABC TRANSPORTER ATP-BINDING PROTEIN ALBC-RELATED"/>
    <property type="match status" value="1"/>
</dbReference>
<dbReference type="Proteomes" id="UP001302316">
    <property type="component" value="Unassembled WGS sequence"/>
</dbReference>
<accession>A0AAP6MK62</accession>
<dbReference type="GO" id="GO:0005524">
    <property type="term" value="F:ATP binding"/>
    <property type="evidence" value="ECO:0007669"/>
    <property type="project" value="UniProtKB-KW"/>
</dbReference>
<dbReference type="PANTHER" id="PTHR42939">
    <property type="entry name" value="ABC TRANSPORTER ATP-BINDING PROTEIN ALBC-RELATED"/>
    <property type="match status" value="1"/>
</dbReference>
<dbReference type="RefSeq" id="WP_346051732.1">
    <property type="nucleotide sequence ID" value="NZ_JAYGII010000016.1"/>
</dbReference>
<keyword evidence="3 5" id="KW-0067">ATP-binding</keyword>
<proteinExistence type="predicted"/>
<keyword evidence="2" id="KW-0547">Nucleotide-binding</keyword>
<organism evidence="5 6">
    <name type="scientific">Natronospira elongata</name>
    <dbReference type="NCBI Taxonomy" id="3110268"/>
    <lineage>
        <taxon>Bacteria</taxon>
        <taxon>Pseudomonadati</taxon>
        <taxon>Pseudomonadota</taxon>
        <taxon>Gammaproteobacteria</taxon>
        <taxon>Natronospirales</taxon>
        <taxon>Natronospiraceae</taxon>
        <taxon>Natronospira</taxon>
    </lineage>
</organism>
<dbReference type="Pfam" id="PF00005">
    <property type="entry name" value="ABC_tran"/>
    <property type="match status" value="1"/>
</dbReference>
<protein>
    <submittedName>
        <fullName evidence="5">ABC transporter ATP-binding protein</fullName>
    </submittedName>
</protein>
<evidence type="ECO:0000259" key="4">
    <source>
        <dbReference type="PROSITE" id="PS50893"/>
    </source>
</evidence>
<evidence type="ECO:0000256" key="2">
    <source>
        <dbReference type="ARBA" id="ARBA00022741"/>
    </source>
</evidence>
<feature type="domain" description="ABC transporter" evidence="4">
    <location>
        <begin position="5"/>
        <end position="230"/>
    </location>
</feature>
<comment type="caution">
    <text evidence="5">The sequence shown here is derived from an EMBL/GenBank/DDBJ whole genome shotgun (WGS) entry which is preliminary data.</text>
</comment>
<dbReference type="PROSITE" id="PS50893">
    <property type="entry name" value="ABC_TRANSPORTER_2"/>
    <property type="match status" value="1"/>
</dbReference>
<dbReference type="InterPro" id="IPR027417">
    <property type="entry name" value="P-loop_NTPase"/>
</dbReference>
<dbReference type="SUPFAM" id="SSF52540">
    <property type="entry name" value="P-loop containing nucleoside triphosphate hydrolases"/>
    <property type="match status" value="1"/>
</dbReference>
<dbReference type="InterPro" id="IPR003593">
    <property type="entry name" value="AAA+_ATPase"/>
</dbReference>
<dbReference type="InterPro" id="IPR003439">
    <property type="entry name" value="ABC_transporter-like_ATP-bd"/>
</dbReference>
<evidence type="ECO:0000313" key="6">
    <source>
        <dbReference type="Proteomes" id="UP001302316"/>
    </source>
</evidence>
<evidence type="ECO:0000256" key="1">
    <source>
        <dbReference type="ARBA" id="ARBA00022448"/>
    </source>
</evidence>
<dbReference type="GO" id="GO:0016887">
    <property type="term" value="F:ATP hydrolysis activity"/>
    <property type="evidence" value="ECO:0007669"/>
    <property type="project" value="InterPro"/>
</dbReference>
<dbReference type="EMBL" id="JAYGII010000016">
    <property type="protein sequence ID" value="MEA5445874.1"/>
    <property type="molecule type" value="Genomic_DNA"/>
</dbReference>
<keyword evidence="1" id="KW-0813">Transport</keyword>
<gene>
    <name evidence="5" type="ORF">VCB98_08590</name>
</gene>
<dbReference type="Gene3D" id="3.40.50.300">
    <property type="entry name" value="P-loop containing nucleotide triphosphate hydrolases"/>
    <property type="match status" value="1"/>
</dbReference>
<dbReference type="SMART" id="SM00382">
    <property type="entry name" value="AAA"/>
    <property type="match status" value="1"/>
</dbReference>
<evidence type="ECO:0000313" key="5">
    <source>
        <dbReference type="EMBL" id="MEA5445874.1"/>
    </source>
</evidence>
<dbReference type="AlphaFoldDB" id="A0AAP6MK62"/>
<reference evidence="5 6" key="1">
    <citation type="submission" date="2023-12" db="EMBL/GenBank/DDBJ databases">
        <title>Whole-genome sequencing of halo(alkali)philic microorganisms from hypersaline lakes.</title>
        <authorList>
            <person name="Sorokin D.Y."/>
            <person name="Merkel A.Y."/>
            <person name="Messina E."/>
            <person name="Yakimov M."/>
        </authorList>
    </citation>
    <scope>NUCLEOTIDE SEQUENCE [LARGE SCALE GENOMIC DNA]</scope>
    <source>
        <strain evidence="5 6">AB-CW1</strain>
    </source>
</reference>
<evidence type="ECO:0000256" key="3">
    <source>
        <dbReference type="ARBA" id="ARBA00022840"/>
    </source>
</evidence>